<dbReference type="InterPro" id="IPR000943">
    <property type="entry name" value="RNA_pol_sigma70"/>
</dbReference>
<dbReference type="Proteomes" id="UP000593580">
    <property type="component" value="Chromosome"/>
</dbReference>
<dbReference type="EMBL" id="CP041406">
    <property type="protein sequence ID" value="QOP45880.1"/>
    <property type="molecule type" value="Genomic_DNA"/>
</dbReference>
<dbReference type="PANTHER" id="PTHR30603:SF47">
    <property type="entry name" value="RNA POLYMERASE SIGMA FACTOR SIGD, CHLOROPLASTIC"/>
    <property type="match status" value="1"/>
</dbReference>
<dbReference type="Gene3D" id="1.10.10.10">
    <property type="entry name" value="Winged helix-like DNA-binding domain superfamily/Winged helix DNA-binding domain"/>
    <property type="match status" value="1"/>
</dbReference>
<dbReference type="AlphaFoldDB" id="A0A7M1B838"/>
<dbReference type="InterPro" id="IPR013324">
    <property type="entry name" value="RNA_pol_sigma_r3/r4-like"/>
</dbReference>
<accession>A0A7M1B838</accession>
<dbReference type="InterPro" id="IPR007630">
    <property type="entry name" value="RNA_pol_sigma70_r4"/>
</dbReference>
<dbReference type="InterPro" id="IPR050239">
    <property type="entry name" value="Sigma-70_RNA_pol_init_factors"/>
</dbReference>
<dbReference type="Pfam" id="PF04545">
    <property type="entry name" value="Sigma70_r4"/>
    <property type="match status" value="1"/>
</dbReference>
<evidence type="ECO:0000313" key="3">
    <source>
        <dbReference type="Proteomes" id="UP000593580"/>
    </source>
</evidence>
<dbReference type="InterPro" id="IPR036388">
    <property type="entry name" value="WH-like_DNA-bd_sf"/>
</dbReference>
<evidence type="ECO:0000259" key="1">
    <source>
        <dbReference type="PROSITE" id="PS00716"/>
    </source>
</evidence>
<dbReference type="KEGG" id="spal:FM071_06080"/>
<evidence type="ECO:0000313" key="2">
    <source>
        <dbReference type="EMBL" id="QOP45880.1"/>
    </source>
</evidence>
<proteinExistence type="predicted"/>
<gene>
    <name evidence="2" type="ORF">FM071_06080</name>
</gene>
<dbReference type="PRINTS" id="PR00046">
    <property type="entry name" value="SIGMA70FCT"/>
</dbReference>
<dbReference type="GO" id="GO:0006352">
    <property type="term" value="P:DNA-templated transcription initiation"/>
    <property type="evidence" value="ECO:0007669"/>
    <property type="project" value="InterPro"/>
</dbReference>
<dbReference type="GO" id="GO:0003700">
    <property type="term" value="F:DNA-binding transcription factor activity"/>
    <property type="evidence" value="ECO:0007669"/>
    <property type="project" value="InterPro"/>
</dbReference>
<dbReference type="PROSITE" id="PS00716">
    <property type="entry name" value="SIGMA70_2"/>
    <property type="match status" value="1"/>
</dbReference>
<feature type="domain" description="RNA polymerase sigma-70" evidence="1">
    <location>
        <begin position="10"/>
        <end position="36"/>
    </location>
</feature>
<keyword evidence="3" id="KW-1185">Reference proteome</keyword>
<protein>
    <recommendedName>
        <fullName evidence="1">RNA polymerase sigma-70 domain-containing protein</fullName>
    </recommendedName>
</protein>
<organism evidence="2 3">
    <name type="scientific">Sulfurimonas paralvinellae</name>
    <dbReference type="NCBI Taxonomy" id="317658"/>
    <lineage>
        <taxon>Bacteria</taxon>
        <taxon>Pseudomonadati</taxon>
        <taxon>Campylobacterota</taxon>
        <taxon>Epsilonproteobacteria</taxon>
        <taxon>Campylobacterales</taxon>
        <taxon>Sulfurimonadaceae</taxon>
        <taxon>Sulfurimonas</taxon>
    </lineage>
</organism>
<dbReference type="SUPFAM" id="SSF88659">
    <property type="entry name" value="Sigma3 and sigma4 domains of RNA polymerase sigma factors"/>
    <property type="match status" value="1"/>
</dbReference>
<dbReference type="PANTHER" id="PTHR30603">
    <property type="entry name" value="RNA POLYMERASE SIGMA FACTOR RPO"/>
    <property type="match status" value="1"/>
</dbReference>
<sequence length="53" mass="6102">MKKIKSGDYTLEEIAKILGITRERVRQIETQALKKLKSPNIGRKLKDYISGEL</sequence>
<name>A0A7M1B838_9BACT</name>
<reference evidence="2 3" key="1">
    <citation type="submission" date="2019-07" db="EMBL/GenBank/DDBJ databases">
        <title>Sulfurimonas paralvinellae sp. nov., a novel mesophilic, hydrogen- and sulfur-oxidizing chemolithoautotroph within the Epsilonproteo- bacteria isolated from a deep-sea hydrothermal vent polychaete nest, reclassification of Thiomicrospira denitrificans as Sulfurimonas denitrificans comb. nov. and emended description of the genus Sulfurimonas.</title>
        <authorList>
            <person name="Wang S."/>
            <person name="Jiang L."/>
            <person name="Shao Z."/>
        </authorList>
    </citation>
    <scope>NUCLEOTIDE SEQUENCE [LARGE SCALE GENOMIC DNA]</scope>
    <source>
        <strain evidence="2 3">GO25</strain>
    </source>
</reference>